<feature type="region of interest" description="Disordered" evidence="1">
    <location>
        <begin position="1"/>
        <end position="40"/>
    </location>
</feature>
<evidence type="ECO:0000256" key="1">
    <source>
        <dbReference type="SAM" id="MobiDB-lite"/>
    </source>
</evidence>
<proteinExistence type="predicted"/>
<feature type="compositionally biased region" description="Polar residues" evidence="1">
    <location>
        <begin position="1"/>
        <end position="10"/>
    </location>
</feature>
<accession>A0A8X7WDL6</accession>
<dbReference type="Proteomes" id="UP000886595">
    <property type="component" value="Unassembled WGS sequence"/>
</dbReference>
<evidence type="ECO:0000313" key="2">
    <source>
        <dbReference type="EMBL" id="KAG2328784.1"/>
    </source>
</evidence>
<sequence length="197" mass="21471">MSKRSASSVPSVADRSISRRRVDPPISGTGSSSDPREESDFDLLAPAPITYVYAGPPLVGPASSVVEDDLEDWRRRFRTHPTPSKGESTVLRARQLPLDRRQVNIFVSETVLRRSSLWRNMSGNMTEDPFTAYQEVVKVISAKKGSASRTASGYEWMVTGSRRATVVKVEPSSSSQGKKSKGGGVMTSFRDGCGIVC</sequence>
<organism evidence="2 3">
    <name type="scientific">Brassica carinata</name>
    <name type="common">Ethiopian mustard</name>
    <name type="synonym">Abyssinian cabbage</name>
    <dbReference type="NCBI Taxonomy" id="52824"/>
    <lineage>
        <taxon>Eukaryota</taxon>
        <taxon>Viridiplantae</taxon>
        <taxon>Streptophyta</taxon>
        <taxon>Embryophyta</taxon>
        <taxon>Tracheophyta</taxon>
        <taxon>Spermatophyta</taxon>
        <taxon>Magnoliopsida</taxon>
        <taxon>eudicotyledons</taxon>
        <taxon>Gunneridae</taxon>
        <taxon>Pentapetalae</taxon>
        <taxon>rosids</taxon>
        <taxon>malvids</taxon>
        <taxon>Brassicales</taxon>
        <taxon>Brassicaceae</taxon>
        <taxon>Brassiceae</taxon>
        <taxon>Brassica</taxon>
    </lineage>
</organism>
<evidence type="ECO:0000313" key="3">
    <source>
        <dbReference type="Proteomes" id="UP000886595"/>
    </source>
</evidence>
<gene>
    <name evidence="2" type="ORF">Bca52824_011512</name>
</gene>
<comment type="caution">
    <text evidence="2">The sequence shown here is derived from an EMBL/GenBank/DDBJ whole genome shotgun (WGS) entry which is preliminary data.</text>
</comment>
<keyword evidence="3" id="KW-1185">Reference proteome</keyword>
<name>A0A8X7WDL6_BRACI</name>
<dbReference type="AlphaFoldDB" id="A0A8X7WDL6"/>
<protein>
    <submittedName>
        <fullName evidence="2">Uncharacterized protein</fullName>
    </submittedName>
</protein>
<reference evidence="2 3" key="1">
    <citation type="submission" date="2020-02" db="EMBL/GenBank/DDBJ databases">
        <authorList>
            <person name="Ma Q."/>
            <person name="Huang Y."/>
            <person name="Song X."/>
            <person name="Pei D."/>
        </authorList>
    </citation>
    <scope>NUCLEOTIDE SEQUENCE [LARGE SCALE GENOMIC DNA]</scope>
    <source>
        <strain evidence="2">Sxm20200214</strain>
        <tissue evidence="2">Leaf</tissue>
    </source>
</reference>
<dbReference type="EMBL" id="JAAMPC010000002">
    <property type="protein sequence ID" value="KAG2328784.1"/>
    <property type="molecule type" value="Genomic_DNA"/>
</dbReference>